<sequence length="79" mass="7701">MGTCSSGGRRRDGWTAGPDGPDGSALILGTPRGPAQSPGRTRPRAVASGPGPTAARGAAPGAAPVGTRQPEVVASVVWV</sequence>
<feature type="compositionally biased region" description="Low complexity" evidence="1">
    <location>
        <begin position="47"/>
        <end position="64"/>
    </location>
</feature>
<comment type="caution">
    <text evidence="2">The sequence shown here is derived from an EMBL/GenBank/DDBJ whole genome shotgun (WGS) entry which is preliminary data.</text>
</comment>
<evidence type="ECO:0000313" key="2">
    <source>
        <dbReference type="EMBL" id="GAA1756059.1"/>
    </source>
</evidence>
<dbReference type="Proteomes" id="UP001501204">
    <property type="component" value="Unassembled WGS sequence"/>
</dbReference>
<name>A0ABP4WJJ0_9MICC</name>
<dbReference type="EMBL" id="BAAAOA010000015">
    <property type="protein sequence ID" value="GAA1756059.1"/>
    <property type="molecule type" value="Genomic_DNA"/>
</dbReference>
<reference evidence="3" key="1">
    <citation type="journal article" date="2019" name="Int. J. Syst. Evol. Microbiol.">
        <title>The Global Catalogue of Microorganisms (GCM) 10K type strain sequencing project: providing services to taxonomists for standard genome sequencing and annotation.</title>
        <authorList>
            <consortium name="The Broad Institute Genomics Platform"/>
            <consortium name="The Broad Institute Genome Sequencing Center for Infectious Disease"/>
            <person name="Wu L."/>
            <person name="Ma J."/>
        </authorList>
    </citation>
    <scope>NUCLEOTIDE SEQUENCE [LARGE SCALE GENOMIC DNA]</scope>
    <source>
        <strain evidence="3">JCM 14735</strain>
    </source>
</reference>
<gene>
    <name evidence="2" type="ORF">GCM10009767_14290</name>
</gene>
<protein>
    <submittedName>
        <fullName evidence="2">Uncharacterized protein</fullName>
    </submittedName>
</protein>
<feature type="region of interest" description="Disordered" evidence="1">
    <location>
        <begin position="1"/>
        <end position="79"/>
    </location>
</feature>
<organism evidence="2 3">
    <name type="scientific">Kocuria aegyptia</name>
    <dbReference type="NCBI Taxonomy" id="330943"/>
    <lineage>
        <taxon>Bacteria</taxon>
        <taxon>Bacillati</taxon>
        <taxon>Actinomycetota</taxon>
        <taxon>Actinomycetes</taxon>
        <taxon>Micrococcales</taxon>
        <taxon>Micrococcaceae</taxon>
        <taxon>Kocuria</taxon>
    </lineage>
</organism>
<evidence type="ECO:0000256" key="1">
    <source>
        <dbReference type="SAM" id="MobiDB-lite"/>
    </source>
</evidence>
<evidence type="ECO:0000313" key="3">
    <source>
        <dbReference type="Proteomes" id="UP001501204"/>
    </source>
</evidence>
<accession>A0ABP4WJJ0</accession>
<keyword evidence="3" id="KW-1185">Reference proteome</keyword>
<proteinExistence type="predicted"/>